<dbReference type="Proteomes" id="UP000195440">
    <property type="component" value="Unassembled WGS sequence"/>
</dbReference>
<accession>A0A1Y3NZU9</accession>
<keyword evidence="2" id="KW-1185">Reference proteome</keyword>
<evidence type="ECO:0000313" key="1">
    <source>
        <dbReference type="EMBL" id="OUM70823.1"/>
    </source>
</evidence>
<comment type="caution">
    <text evidence="1">The sequence shown here is derived from an EMBL/GenBank/DDBJ whole genome shotgun (WGS) entry which is preliminary data.</text>
</comment>
<dbReference type="AlphaFoldDB" id="A0A1Y3NZU9"/>
<evidence type="ECO:0000313" key="2">
    <source>
        <dbReference type="Proteomes" id="UP000195440"/>
    </source>
</evidence>
<reference evidence="1 2" key="1">
    <citation type="journal article" date="2017" name="Syst. Appl. Microbiol.">
        <title>Pseudomonas caspiana sp. nov., a citrus pathogen in the Pseudomonas syringae phylogenetic group.</title>
        <authorList>
            <person name="Busquets A."/>
            <person name="Gomila M."/>
            <person name="Beiki F."/>
            <person name="Mulet M."/>
            <person name="Rahimian H."/>
            <person name="Garcia-Valdes E."/>
            <person name="Lalucat J."/>
        </authorList>
    </citation>
    <scope>NUCLEOTIDE SEQUENCE [LARGE SCALE GENOMIC DNA]</scope>
    <source>
        <strain evidence="1 2">FBF102</strain>
    </source>
</reference>
<gene>
    <name evidence="1" type="ORF">AUC60_26595</name>
</gene>
<sequence>MDHQLIDRALDELTSTPAEARTPEVIQAWARFICVAAGADIESTTPIYSDWVELRASVALLAAELDSARYSVSIDAYFEEAPALKAFIFTDKTTALYGYGSTAEKVLQRLKEDSKSPRPKEAA</sequence>
<dbReference type="RefSeq" id="WP_087274576.1">
    <property type="nucleotide sequence ID" value="NZ_JBJGBV010000038.1"/>
</dbReference>
<dbReference type="EMBL" id="LOHF01000042">
    <property type="protein sequence ID" value="OUM70823.1"/>
    <property type="molecule type" value="Genomic_DNA"/>
</dbReference>
<protein>
    <submittedName>
        <fullName evidence="1">Uncharacterized protein</fullName>
    </submittedName>
</protein>
<name>A0A1Y3NZU9_9PSED</name>
<proteinExistence type="predicted"/>
<organism evidence="1 2">
    <name type="scientific">Pseudomonas caspiana</name>
    <dbReference type="NCBI Taxonomy" id="1451454"/>
    <lineage>
        <taxon>Bacteria</taxon>
        <taxon>Pseudomonadati</taxon>
        <taxon>Pseudomonadota</taxon>
        <taxon>Gammaproteobacteria</taxon>
        <taxon>Pseudomonadales</taxon>
        <taxon>Pseudomonadaceae</taxon>
        <taxon>Pseudomonas</taxon>
    </lineage>
</organism>